<name>A0A7L0KHR1_CHATO</name>
<feature type="compositionally biased region" description="Gly residues" evidence="1">
    <location>
        <begin position="94"/>
        <end position="109"/>
    </location>
</feature>
<dbReference type="SUPFAM" id="SSF47986">
    <property type="entry name" value="DEATH domain"/>
    <property type="match status" value="2"/>
</dbReference>
<feature type="non-terminal residue" evidence="3">
    <location>
        <position position="203"/>
    </location>
</feature>
<feature type="domain" description="Death" evidence="2">
    <location>
        <begin position="141"/>
        <end position="188"/>
    </location>
</feature>
<sequence>MASGEREALLGLQRALTEEQFQAFKYLLEERLPLSQLRPATRPDLCSLLLQHFPGRALHVAAAVLRQLPRPDLLQRYQLPGEDEALGVPDEAGGARGAGGDARGAGGDSRAGQPRLLTERDLMQVARRLGREWQEVGIECLGLERSRLDQIREDNPHSAVLQIFEMLREWRKRQGGAATAPRLRECLRGARVDPEVLALLQGW</sequence>
<feature type="non-terminal residue" evidence="3">
    <location>
        <position position="1"/>
    </location>
</feature>
<reference evidence="3 4" key="1">
    <citation type="submission" date="2019-09" db="EMBL/GenBank/DDBJ databases">
        <title>Bird 10,000 Genomes (B10K) Project - Family phase.</title>
        <authorList>
            <person name="Zhang G."/>
        </authorList>
    </citation>
    <scope>NUCLEOTIDE SEQUENCE [LARGE SCALE GENOMIC DNA]</scope>
    <source>
        <strain evidence="3">B10K-DU-011-36</strain>
        <tissue evidence="3">Muscle</tissue>
    </source>
</reference>
<comment type="caution">
    <text evidence="3">The sequence shown here is derived from an EMBL/GenBank/DDBJ whole genome shotgun (WGS) entry which is preliminary data.</text>
</comment>
<dbReference type="Pfam" id="PF00531">
    <property type="entry name" value="Death"/>
    <property type="match status" value="1"/>
</dbReference>
<dbReference type="SMART" id="SM01289">
    <property type="entry name" value="PYRIN"/>
    <property type="match status" value="1"/>
</dbReference>
<dbReference type="SMART" id="SM00005">
    <property type="entry name" value="DEATH"/>
    <property type="match status" value="1"/>
</dbReference>
<proteinExistence type="predicted"/>
<keyword evidence="4" id="KW-1185">Reference proteome</keyword>
<dbReference type="PROSITE" id="PS50017">
    <property type="entry name" value="DEATH_DOMAIN"/>
    <property type="match status" value="1"/>
</dbReference>
<protein>
    <submittedName>
        <fullName evidence="3">CRADD protein</fullName>
    </submittedName>
</protein>
<evidence type="ECO:0000313" key="3">
    <source>
        <dbReference type="EMBL" id="NXK55567.1"/>
    </source>
</evidence>
<dbReference type="InterPro" id="IPR011029">
    <property type="entry name" value="DEATH-like_dom_sf"/>
</dbReference>
<dbReference type="Gene3D" id="1.10.533.10">
    <property type="entry name" value="Death Domain, Fas"/>
    <property type="match status" value="2"/>
</dbReference>
<dbReference type="FunFam" id="1.10.533.10:FF:000088">
    <property type="entry name" value="P53-induced death domain protein 1"/>
    <property type="match status" value="1"/>
</dbReference>
<dbReference type="Proteomes" id="UP000537522">
    <property type="component" value="Unassembled WGS sequence"/>
</dbReference>
<dbReference type="InterPro" id="IPR000488">
    <property type="entry name" value="Death_dom"/>
</dbReference>
<organism evidence="3 4">
    <name type="scientific">Chauna torquata</name>
    <name type="common">Southern screamer</name>
    <dbReference type="NCBI Taxonomy" id="30388"/>
    <lineage>
        <taxon>Eukaryota</taxon>
        <taxon>Metazoa</taxon>
        <taxon>Chordata</taxon>
        <taxon>Craniata</taxon>
        <taxon>Vertebrata</taxon>
        <taxon>Euteleostomi</taxon>
        <taxon>Archelosauria</taxon>
        <taxon>Archosauria</taxon>
        <taxon>Dinosauria</taxon>
        <taxon>Saurischia</taxon>
        <taxon>Theropoda</taxon>
        <taxon>Coelurosauria</taxon>
        <taxon>Aves</taxon>
        <taxon>Neognathae</taxon>
        <taxon>Galloanserae</taxon>
        <taxon>Anseriformes</taxon>
        <taxon>Anhimidae</taxon>
        <taxon>Chauna</taxon>
    </lineage>
</organism>
<dbReference type="Pfam" id="PF02758">
    <property type="entry name" value="PYRIN"/>
    <property type="match status" value="1"/>
</dbReference>
<gene>
    <name evidence="3" type="primary">Cradd_0</name>
    <name evidence="3" type="ORF">CHATOR_R14813</name>
</gene>
<feature type="region of interest" description="Disordered" evidence="1">
    <location>
        <begin position="84"/>
        <end position="113"/>
    </location>
</feature>
<dbReference type="AlphaFoldDB" id="A0A7L0KHR1"/>
<dbReference type="EMBL" id="VXAL01017962">
    <property type="protein sequence ID" value="NXK55567.1"/>
    <property type="molecule type" value="Genomic_DNA"/>
</dbReference>
<evidence type="ECO:0000313" key="4">
    <source>
        <dbReference type="Proteomes" id="UP000537522"/>
    </source>
</evidence>
<evidence type="ECO:0000256" key="1">
    <source>
        <dbReference type="SAM" id="MobiDB-lite"/>
    </source>
</evidence>
<accession>A0A7L0KHR1</accession>
<evidence type="ECO:0000259" key="2">
    <source>
        <dbReference type="PROSITE" id="PS50017"/>
    </source>
</evidence>
<dbReference type="InterPro" id="IPR004020">
    <property type="entry name" value="DAPIN"/>
</dbReference>
<dbReference type="GO" id="GO:0007165">
    <property type="term" value="P:signal transduction"/>
    <property type="evidence" value="ECO:0007669"/>
    <property type="project" value="InterPro"/>
</dbReference>